<comment type="caution">
    <text evidence="9">The sequence shown here is derived from an EMBL/GenBank/DDBJ whole genome shotgun (WGS) entry which is preliminary data.</text>
</comment>
<keyword evidence="10" id="KW-1185">Reference proteome</keyword>
<keyword evidence="3 6" id="KW-0805">Transcription regulation</keyword>
<evidence type="ECO:0000256" key="5">
    <source>
        <dbReference type="ARBA" id="ARBA00023242"/>
    </source>
</evidence>
<evidence type="ECO:0000259" key="8">
    <source>
        <dbReference type="PROSITE" id="PS51754"/>
    </source>
</evidence>
<dbReference type="InterPro" id="IPR006458">
    <property type="entry name" value="Ovate_C"/>
</dbReference>
<dbReference type="InterPro" id="IPR038933">
    <property type="entry name" value="Ovate"/>
</dbReference>
<keyword evidence="5 6" id="KW-0539">Nucleus</keyword>
<organism evidence="9 10">
    <name type="scientific">Dichanthelium oligosanthes</name>
    <dbReference type="NCBI Taxonomy" id="888268"/>
    <lineage>
        <taxon>Eukaryota</taxon>
        <taxon>Viridiplantae</taxon>
        <taxon>Streptophyta</taxon>
        <taxon>Embryophyta</taxon>
        <taxon>Tracheophyta</taxon>
        <taxon>Spermatophyta</taxon>
        <taxon>Magnoliopsida</taxon>
        <taxon>Liliopsida</taxon>
        <taxon>Poales</taxon>
        <taxon>Poaceae</taxon>
        <taxon>PACMAD clade</taxon>
        <taxon>Panicoideae</taxon>
        <taxon>Panicodae</taxon>
        <taxon>Paniceae</taxon>
        <taxon>Dichantheliinae</taxon>
        <taxon>Dichanthelium</taxon>
    </lineage>
</organism>
<dbReference type="AlphaFoldDB" id="A0A1E5VRX4"/>
<comment type="function">
    <text evidence="6">Transcriptional repressor that regulates multiple aspects of plant growth and development.</text>
</comment>
<sequence length="282" mass="30294">MVKKQQLAVGGLTSLFSSSNKQQDISTPDAVLPSHSSSSSMSSSSYSTWQWTSCGFHPRTLSFRQQQEEDANGHACQHCDNDSHMAMMKQQAYYNSDSCFSTNTLASVDSFSTASDAEAEAVIRGVRSDRLLFKPEDASSFKRASKANKLIIEAMDDDVDKDTTMSKAATAAFGGAMAMSLESQNPYRDFRESMEAMVVSQSQGGVKDWRWLEEMLGWYLKANGESTHGLILGAFVDLLVALSTATSPADSSSPATPAAANCLPSSDCSCSSSSSYSSSCSL</sequence>
<accession>A0A1E5VRX4</accession>
<gene>
    <name evidence="9" type="ORF">BAE44_0011114</name>
</gene>
<evidence type="ECO:0000256" key="4">
    <source>
        <dbReference type="ARBA" id="ARBA00023163"/>
    </source>
</evidence>
<dbReference type="STRING" id="888268.A0A1E5VRX4"/>
<evidence type="ECO:0000256" key="6">
    <source>
        <dbReference type="RuleBase" id="RU367028"/>
    </source>
</evidence>
<comment type="subcellular location">
    <subcellularLocation>
        <location evidence="1 6">Nucleus</location>
    </subcellularLocation>
</comment>
<evidence type="ECO:0000256" key="1">
    <source>
        <dbReference type="ARBA" id="ARBA00004123"/>
    </source>
</evidence>
<feature type="region of interest" description="Disordered" evidence="7">
    <location>
        <begin position="19"/>
        <end position="41"/>
    </location>
</feature>
<keyword evidence="4 6" id="KW-0804">Transcription</keyword>
<evidence type="ECO:0000313" key="10">
    <source>
        <dbReference type="Proteomes" id="UP000095767"/>
    </source>
</evidence>
<dbReference type="PROSITE" id="PS51754">
    <property type="entry name" value="OVATE"/>
    <property type="match status" value="1"/>
</dbReference>
<proteinExistence type="predicted"/>
<dbReference type="PANTHER" id="PTHR33057:SF89">
    <property type="entry name" value="TRANSCRIPTION REPRESSOR"/>
    <property type="match status" value="1"/>
</dbReference>
<reference evidence="9 10" key="1">
    <citation type="submission" date="2016-09" db="EMBL/GenBank/DDBJ databases">
        <title>The draft genome of Dichanthelium oligosanthes: A C3 panicoid grass species.</title>
        <authorList>
            <person name="Studer A.J."/>
            <person name="Schnable J.C."/>
            <person name="Brutnell T.P."/>
        </authorList>
    </citation>
    <scope>NUCLEOTIDE SEQUENCE [LARGE SCALE GENOMIC DNA]</scope>
    <source>
        <strain evidence="10">cv. Kellogg 1175</strain>
        <tissue evidence="9">Leaf</tissue>
    </source>
</reference>
<dbReference type="GO" id="GO:0005634">
    <property type="term" value="C:nucleus"/>
    <property type="evidence" value="ECO:0007669"/>
    <property type="project" value="UniProtKB-SubCell"/>
</dbReference>
<dbReference type="Proteomes" id="UP000095767">
    <property type="component" value="Unassembled WGS sequence"/>
</dbReference>
<evidence type="ECO:0000256" key="3">
    <source>
        <dbReference type="ARBA" id="ARBA00023015"/>
    </source>
</evidence>
<protein>
    <recommendedName>
        <fullName evidence="6">Transcription repressor</fullName>
    </recommendedName>
    <alternativeName>
        <fullName evidence="6">Ovate family protein</fullName>
    </alternativeName>
</protein>
<keyword evidence="2 6" id="KW-0678">Repressor</keyword>
<dbReference type="Pfam" id="PF04844">
    <property type="entry name" value="Ovate"/>
    <property type="match status" value="1"/>
</dbReference>
<dbReference type="EMBL" id="LWDX02031484">
    <property type="protein sequence ID" value="OEL27867.1"/>
    <property type="molecule type" value="Genomic_DNA"/>
</dbReference>
<evidence type="ECO:0000256" key="2">
    <source>
        <dbReference type="ARBA" id="ARBA00022491"/>
    </source>
</evidence>
<evidence type="ECO:0000256" key="7">
    <source>
        <dbReference type="SAM" id="MobiDB-lite"/>
    </source>
</evidence>
<evidence type="ECO:0000313" key="9">
    <source>
        <dbReference type="EMBL" id="OEL27867.1"/>
    </source>
</evidence>
<dbReference type="PANTHER" id="PTHR33057">
    <property type="entry name" value="TRANSCRIPTION REPRESSOR OFP7-RELATED"/>
    <property type="match status" value="1"/>
</dbReference>
<dbReference type="GO" id="GO:0045892">
    <property type="term" value="P:negative regulation of DNA-templated transcription"/>
    <property type="evidence" value="ECO:0007669"/>
    <property type="project" value="UniProtKB-UniRule"/>
</dbReference>
<feature type="domain" description="OVATE" evidence="8">
    <location>
        <begin position="177"/>
        <end position="241"/>
    </location>
</feature>
<dbReference type="OrthoDB" id="683906at2759"/>
<dbReference type="NCBIfam" id="TIGR01568">
    <property type="entry name" value="A_thal_3678"/>
    <property type="match status" value="1"/>
</dbReference>
<name>A0A1E5VRX4_9POAL</name>